<gene>
    <name evidence="2" type="ORF">L9059_15470</name>
</gene>
<protein>
    <submittedName>
        <fullName evidence="2">RHS repeat-associated core domain-containing protein</fullName>
    </submittedName>
</protein>
<organism evidence="2 3">
    <name type="scientific">Pseudomonas violetae</name>
    <dbReference type="NCBI Taxonomy" id="2915813"/>
    <lineage>
        <taxon>Bacteria</taxon>
        <taxon>Pseudomonadati</taxon>
        <taxon>Pseudomonadota</taxon>
        <taxon>Gammaproteobacteria</taxon>
        <taxon>Pseudomonadales</taxon>
        <taxon>Pseudomonadaceae</taxon>
        <taxon>Pseudomonas</taxon>
    </lineage>
</organism>
<dbReference type="NCBIfam" id="TIGR03696">
    <property type="entry name" value="Rhs_assc_core"/>
    <property type="match status" value="1"/>
</dbReference>
<feature type="region of interest" description="Disordered" evidence="1">
    <location>
        <begin position="232"/>
        <end position="256"/>
    </location>
</feature>
<proteinExistence type="predicted"/>
<keyword evidence="3" id="KW-1185">Reference proteome</keyword>
<evidence type="ECO:0000313" key="3">
    <source>
        <dbReference type="Proteomes" id="UP001299876"/>
    </source>
</evidence>
<dbReference type="EMBL" id="JAKNRW010000011">
    <property type="protein sequence ID" value="MCK1791568.1"/>
    <property type="molecule type" value="Genomic_DNA"/>
</dbReference>
<evidence type="ECO:0000256" key="1">
    <source>
        <dbReference type="SAM" id="MobiDB-lite"/>
    </source>
</evidence>
<dbReference type="InterPro" id="IPR022385">
    <property type="entry name" value="Rhs_assc_core"/>
</dbReference>
<dbReference type="Gene3D" id="2.180.10.10">
    <property type="entry name" value="RHS repeat-associated core"/>
    <property type="match status" value="1"/>
</dbReference>
<name>A0ABT0F0N5_9PSED</name>
<dbReference type="RefSeq" id="WP_247291878.1">
    <property type="nucleotide sequence ID" value="NZ_JAKNRW010000011.1"/>
</dbReference>
<evidence type="ECO:0000313" key="2">
    <source>
        <dbReference type="EMBL" id="MCK1791568.1"/>
    </source>
</evidence>
<comment type="caution">
    <text evidence="2">The sequence shown here is derived from an EMBL/GenBank/DDBJ whole genome shotgun (WGS) entry which is preliminary data.</text>
</comment>
<dbReference type="Proteomes" id="UP001299876">
    <property type="component" value="Unassembled WGS sequence"/>
</dbReference>
<dbReference type="SUPFAM" id="SSF56399">
    <property type="entry name" value="ADP-ribosylation"/>
    <property type="match status" value="1"/>
</dbReference>
<sequence length="256" mass="27375">MVTDHKQSVLAEIASGRTNLFAYSAYGQRSCKQVSMTGLGFTGELREAGLDGYILGNGYRAYNPRLMRFHSSDRFSPFGKGGLNAYLYCGGEPMMRADPSGQGWFSVFATLNELFSGVGQAGGVVSKTKSVQTVKDSGFKTAVGRVVDQLFANADSPRLTQQKTGGRRARGARSKKDSHPHSAPGLPLQTSVNNQPPDSGAGAPGFVLAGNYGQRNQNAYTKMRTRDGLTIKGVESGRHQVPSTSSANDASRIRRG</sequence>
<feature type="compositionally biased region" description="Polar residues" evidence="1">
    <location>
        <begin position="188"/>
        <end position="197"/>
    </location>
</feature>
<reference evidence="2 3" key="1">
    <citation type="submission" date="2022-02" db="EMBL/GenBank/DDBJ databases">
        <title>Comparative genomics of the first Antarctic Pseudomonas spp. capable of biotransforming 2,4,6-Trinitrotoluene.</title>
        <authorList>
            <person name="Cabrera M.A."/>
            <person name="Marquez S.L."/>
            <person name="Perez-Donoso J.M."/>
        </authorList>
    </citation>
    <scope>NUCLEOTIDE SEQUENCE [LARGE SCALE GENOMIC DNA]</scope>
    <source>
        <strain evidence="2 3">TNT19</strain>
    </source>
</reference>
<accession>A0ABT0F0N5</accession>
<feature type="region of interest" description="Disordered" evidence="1">
    <location>
        <begin position="154"/>
        <end position="210"/>
    </location>
</feature>